<dbReference type="InterPro" id="IPR007543">
    <property type="entry name" value="LptD_C"/>
</dbReference>
<name>A0A261TCE4_9BORD</name>
<reference evidence="3 4" key="1">
    <citation type="submission" date="2017-05" db="EMBL/GenBank/DDBJ databases">
        <title>Complete and WGS of Bordetella genogroups.</title>
        <authorList>
            <person name="Spilker T."/>
            <person name="LiPuma J."/>
        </authorList>
    </citation>
    <scope>NUCLEOTIDE SEQUENCE [LARGE SCALE GENOMIC DNA]</scope>
    <source>
        <strain evidence="3 4">AU10456</strain>
    </source>
</reference>
<accession>A0A261TCE4</accession>
<protein>
    <recommendedName>
        <fullName evidence="1">LPS-assembly protein LptD</fullName>
    </recommendedName>
</protein>
<dbReference type="HAMAP" id="MF_01411">
    <property type="entry name" value="LPS_assembly_LptD"/>
    <property type="match status" value="1"/>
</dbReference>
<evidence type="ECO:0000313" key="4">
    <source>
        <dbReference type="Proteomes" id="UP000216913"/>
    </source>
</evidence>
<dbReference type="EMBL" id="NEVP01000011">
    <property type="protein sequence ID" value="OZI46922.1"/>
    <property type="molecule type" value="Genomic_DNA"/>
</dbReference>
<feature type="domain" description="LptD C-terminal" evidence="2">
    <location>
        <begin position="302"/>
        <end position="690"/>
    </location>
</feature>
<feature type="chain" id="PRO_5013406217" description="LPS-assembly protein LptD" evidence="1">
    <location>
        <begin position="19"/>
        <end position="791"/>
    </location>
</feature>
<proteinExistence type="inferred from homology"/>
<dbReference type="GO" id="GO:0015920">
    <property type="term" value="P:lipopolysaccharide transport"/>
    <property type="evidence" value="ECO:0007669"/>
    <property type="project" value="InterPro"/>
</dbReference>
<dbReference type="PANTHER" id="PTHR30189:SF1">
    <property type="entry name" value="LPS-ASSEMBLY PROTEIN LPTD"/>
    <property type="match status" value="1"/>
</dbReference>
<dbReference type="Proteomes" id="UP000216913">
    <property type="component" value="Unassembled WGS sequence"/>
</dbReference>
<comment type="caution">
    <text evidence="1">Lacks conserved residue(s) required for the propagation of feature annotation.</text>
</comment>
<evidence type="ECO:0000313" key="3">
    <source>
        <dbReference type="EMBL" id="OZI46922.1"/>
    </source>
</evidence>
<evidence type="ECO:0000256" key="1">
    <source>
        <dbReference type="HAMAP-Rule" id="MF_01411"/>
    </source>
</evidence>
<dbReference type="Pfam" id="PF04453">
    <property type="entry name" value="LptD"/>
    <property type="match status" value="1"/>
</dbReference>
<organism evidence="3 4">
    <name type="scientific">Bordetella genomosp. 5</name>
    <dbReference type="NCBI Taxonomy" id="1395608"/>
    <lineage>
        <taxon>Bacteria</taxon>
        <taxon>Pseudomonadati</taxon>
        <taxon>Pseudomonadota</taxon>
        <taxon>Betaproteobacteria</taxon>
        <taxon>Burkholderiales</taxon>
        <taxon>Alcaligenaceae</taxon>
        <taxon>Bordetella</taxon>
    </lineage>
</organism>
<comment type="subcellular location">
    <subcellularLocation>
        <location evidence="1">Cell outer membrane</location>
    </subcellularLocation>
</comment>
<dbReference type="InterPro" id="IPR020889">
    <property type="entry name" value="LipoPS_assembly_LptD"/>
</dbReference>
<evidence type="ECO:0000259" key="2">
    <source>
        <dbReference type="Pfam" id="PF04453"/>
    </source>
</evidence>
<comment type="caution">
    <text evidence="3">The sequence shown here is derived from an EMBL/GenBank/DDBJ whole genome shotgun (WGS) entry which is preliminary data.</text>
</comment>
<keyword evidence="4" id="KW-1185">Reference proteome</keyword>
<dbReference type="InterPro" id="IPR050218">
    <property type="entry name" value="LptD"/>
</dbReference>
<dbReference type="GO" id="GO:0009279">
    <property type="term" value="C:cell outer membrane"/>
    <property type="evidence" value="ECO:0007669"/>
    <property type="project" value="UniProtKB-SubCell"/>
</dbReference>
<feature type="signal peptide" evidence="1">
    <location>
        <begin position="1"/>
        <end position="18"/>
    </location>
</feature>
<keyword evidence="1" id="KW-0472">Membrane</keyword>
<dbReference type="PANTHER" id="PTHR30189">
    <property type="entry name" value="LPS-ASSEMBLY PROTEIN"/>
    <property type="match status" value="1"/>
</dbReference>
<comment type="function">
    <text evidence="1">Together with LptE, is involved in the assembly of lipopolysaccharide (LPS) at the surface of the outer membrane.</text>
</comment>
<keyword evidence="1" id="KW-0998">Cell outer membrane</keyword>
<comment type="subunit">
    <text evidence="1">Component of the lipopolysaccharide transport and assembly complex. Interacts with LptE and LptA.</text>
</comment>
<dbReference type="AlphaFoldDB" id="A0A261TCE4"/>
<keyword evidence="1" id="KW-0732">Signal</keyword>
<gene>
    <name evidence="1" type="primary">lptD</name>
    <name evidence="3" type="ORF">CAL25_19850</name>
</gene>
<comment type="similarity">
    <text evidence="1">Belongs to the LptD family.</text>
</comment>
<sequence length="791" mass="89180" precursor="true">MVRWLILSALGVAGAVHAQGTQDNVKPATAAEPRLTASPRIESGLRQDSRLRERRMTDDAVPAFMEADDIQGDPSSEVTMTGNAQVRRIDGVIKGDRINYQHETGDIDIQGSARMMRDGTLITGPSARMNVNTYSGEIEKPNFWIGANGGKAVAEHADLFSSSQMRLTTVTYSGCPCEKPSWYIKANTVDIDFDENEGVARNGVLYFKDVPILASPYLTFPVRKERKSGFLMPTYGTSSKSGLDIALPYYFNLAPNYDLTLTPRYLGKRGMQLGGEARYLGNTYSGFLQGTYLSNDKDAGFDRWMYRSVHYQLLGNGFYADWDIANVSDDNYFRDMSTLGLNQASTTYLTRRGRVGWSSTYWDTYAQVLKYRTLQDPGAPLAPPYDKEPELVLNGARYNWLGGFDTEWNTQAVRFRRPLFQGGRIGPEGDRLVSVPTISFPVVRPGWYVTPKAALNYAKYQTDWYNRDWFGLGNLSEYRRGASRTVPIFSVDAGMTFERDTTLFGKDSTQTLEPRLFYLRVPYRNQDALPVYDTSLADFSFEQAFQDNIYTGYDRIANANQLTMALTTRWLDANSGFQRASLGVAQRLYFEDQRVTLPRETPRENVRSDFLVGASAALTDTLSTDVAAQYNPYDNRWSRGLVSARWSPQRLTTIALAYRYQRDPQLDQIYSPQGQNQVSLGVQWPFTNRWYGVGRVDYSMRRDESQDEGPRITQAIAGLEYKGDCCWVGRVVYQRYAVAANDTNSAIFFQLELTGLGSLGTDPIKLLDRSIPGYQSVTPPTQAGTTFERYE</sequence>
<dbReference type="GO" id="GO:0043165">
    <property type="term" value="P:Gram-negative-bacterium-type cell outer membrane assembly"/>
    <property type="evidence" value="ECO:0007669"/>
    <property type="project" value="UniProtKB-UniRule"/>
</dbReference>
<dbReference type="GO" id="GO:1990351">
    <property type="term" value="C:transporter complex"/>
    <property type="evidence" value="ECO:0007669"/>
    <property type="project" value="TreeGrafter"/>
</dbReference>